<evidence type="ECO:0000256" key="1">
    <source>
        <dbReference type="ARBA" id="ARBA00005564"/>
    </source>
</evidence>
<keyword evidence="3" id="KW-0732">Signal</keyword>
<name>A0A518RE10_9SPHN</name>
<feature type="chain" id="PRO_5021762551" evidence="3">
    <location>
        <begin position="28"/>
        <end position="368"/>
    </location>
</feature>
<feature type="signal peptide" evidence="3">
    <location>
        <begin position="1"/>
        <end position="27"/>
    </location>
</feature>
<evidence type="ECO:0000256" key="3">
    <source>
        <dbReference type="SAM" id="SignalP"/>
    </source>
</evidence>
<dbReference type="InterPro" id="IPR011048">
    <property type="entry name" value="Haem_d1_sf"/>
</dbReference>
<dbReference type="Gene3D" id="2.130.10.10">
    <property type="entry name" value="YVTN repeat-like/Quinoprotein amine dehydrogenase"/>
    <property type="match status" value="1"/>
</dbReference>
<dbReference type="PROSITE" id="PS51318">
    <property type="entry name" value="TAT"/>
    <property type="match status" value="1"/>
</dbReference>
<dbReference type="InterPro" id="IPR006311">
    <property type="entry name" value="TAT_signal"/>
</dbReference>
<dbReference type="InterPro" id="IPR050282">
    <property type="entry name" value="Cycloisomerase_2"/>
</dbReference>
<dbReference type="GO" id="GO:0017057">
    <property type="term" value="F:6-phosphogluconolactonase activity"/>
    <property type="evidence" value="ECO:0007669"/>
    <property type="project" value="TreeGrafter"/>
</dbReference>
<sequence length="368" mass="38791">MTFPPLAPSRRSFLAGTLALASSPAMAVTRETDRLIAGTYASGKGPGLVPMIATSDGWAAGTPIGAIRNTSFGVASQDGRVRYLLDEQKEGALGIYDREMKALGTFPTLGADPCHAALSPDGDALAVANYSSGSITLWRLDRRTGLPIGEAQTILHSGSGPNQPRQGEPHAHWVGFAQGGRLLHAVDLGADAVFAHRVDLASRRVTASMVAYRATPGSGPRHLAWHPRLPVAYLLAELANTVTVLSANPDGGFMAGETLSTLPAGFDDASSGAHIAVNRAGTRLYLSNRGHDSIAVFAIARDGDLTLLQHVHCGGHWPRLFLLREDRREILVANERSGNVAVLRILSDGRLGDPARGVAIPGVVFLSE</sequence>
<dbReference type="EMBL" id="CP042239">
    <property type="protein sequence ID" value="QDX25678.1"/>
    <property type="molecule type" value="Genomic_DNA"/>
</dbReference>
<keyword evidence="5" id="KW-1185">Reference proteome</keyword>
<comment type="similarity">
    <text evidence="1">Belongs to the cycloisomerase 2 family.</text>
</comment>
<dbReference type="OrthoDB" id="9790815at2"/>
<evidence type="ECO:0000313" key="4">
    <source>
        <dbReference type="EMBL" id="QDX25678.1"/>
    </source>
</evidence>
<keyword evidence="2" id="KW-0313">Glucose metabolism</keyword>
<dbReference type="PANTHER" id="PTHR30344">
    <property type="entry name" value="6-PHOSPHOGLUCONOLACTONASE-RELATED"/>
    <property type="match status" value="1"/>
</dbReference>
<dbReference type="SUPFAM" id="SSF51004">
    <property type="entry name" value="C-terminal (heme d1) domain of cytochrome cd1-nitrite reductase"/>
    <property type="match status" value="1"/>
</dbReference>
<dbReference type="AlphaFoldDB" id="A0A518RE10"/>
<dbReference type="GO" id="GO:0005829">
    <property type="term" value="C:cytosol"/>
    <property type="evidence" value="ECO:0007669"/>
    <property type="project" value="TreeGrafter"/>
</dbReference>
<dbReference type="PANTHER" id="PTHR30344:SF1">
    <property type="entry name" value="6-PHOSPHOGLUCONOLACTONASE"/>
    <property type="match status" value="1"/>
</dbReference>
<accession>A0A518RE10</accession>
<evidence type="ECO:0000313" key="5">
    <source>
        <dbReference type="Proteomes" id="UP000318055"/>
    </source>
</evidence>
<keyword evidence="2" id="KW-0119">Carbohydrate metabolism</keyword>
<dbReference type="Pfam" id="PF10282">
    <property type="entry name" value="Lactonase"/>
    <property type="match status" value="1"/>
</dbReference>
<protein>
    <submittedName>
        <fullName evidence="4">Lactonase family protein</fullName>
    </submittedName>
</protein>
<evidence type="ECO:0000256" key="2">
    <source>
        <dbReference type="ARBA" id="ARBA00022526"/>
    </source>
</evidence>
<organism evidence="4 5">
    <name type="scientific">Sphingomonas suaedae</name>
    <dbReference type="NCBI Taxonomy" id="2599297"/>
    <lineage>
        <taxon>Bacteria</taxon>
        <taxon>Pseudomonadati</taxon>
        <taxon>Pseudomonadota</taxon>
        <taxon>Alphaproteobacteria</taxon>
        <taxon>Sphingomonadales</taxon>
        <taxon>Sphingomonadaceae</taxon>
        <taxon>Sphingomonas</taxon>
    </lineage>
</organism>
<reference evidence="4 5" key="1">
    <citation type="submission" date="2019-07" db="EMBL/GenBank/DDBJ databases">
        <title>Sphingomonas alkalisoli sp. nov., isolated from rhizosphere soil of Suaedae salsa.</title>
        <authorList>
            <person name="Zhang H."/>
            <person name="Xu L."/>
            <person name="Zhang J.-X."/>
            <person name="Sun J.-Q."/>
        </authorList>
    </citation>
    <scope>NUCLEOTIDE SEQUENCE [LARGE SCALE GENOMIC DNA]</scope>
    <source>
        <strain evidence="4 5">XS-10</strain>
    </source>
</reference>
<dbReference type="GO" id="GO:0006006">
    <property type="term" value="P:glucose metabolic process"/>
    <property type="evidence" value="ECO:0007669"/>
    <property type="project" value="UniProtKB-KW"/>
</dbReference>
<proteinExistence type="inferred from homology"/>
<dbReference type="Proteomes" id="UP000318055">
    <property type="component" value="Chromosome"/>
</dbReference>
<dbReference type="RefSeq" id="WP_145845822.1">
    <property type="nucleotide sequence ID" value="NZ_CP042239.1"/>
</dbReference>
<dbReference type="InterPro" id="IPR015943">
    <property type="entry name" value="WD40/YVTN_repeat-like_dom_sf"/>
</dbReference>
<dbReference type="InterPro" id="IPR019405">
    <property type="entry name" value="Lactonase_7-beta_prop"/>
</dbReference>
<dbReference type="KEGG" id="ssua:FPZ54_06355"/>
<gene>
    <name evidence="4" type="ORF">FPZ54_06355</name>
</gene>